<dbReference type="Pfam" id="PF06114">
    <property type="entry name" value="Peptidase_M78"/>
    <property type="match status" value="1"/>
</dbReference>
<dbReference type="InterPro" id="IPR052345">
    <property type="entry name" value="Rad_response_metalloprotease"/>
</dbReference>
<gene>
    <name evidence="2" type="ORF">FSW04_08165</name>
</gene>
<evidence type="ECO:0000313" key="3">
    <source>
        <dbReference type="Proteomes" id="UP000321805"/>
    </source>
</evidence>
<evidence type="ECO:0000313" key="2">
    <source>
        <dbReference type="EMBL" id="QEC47554.1"/>
    </source>
</evidence>
<dbReference type="Proteomes" id="UP000321805">
    <property type="component" value="Chromosome"/>
</dbReference>
<proteinExistence type="predicted"/>
<reference evidence="2 3" key="1">
    <citation type="journal article" date="2018" name="J. Microbiol.">
        <title>Baekduia soli gen. nov., sp. nov., a novel bacterium isolated from the soil of Baekdu Mountain and proposal of a novel family name, Baekduiaceae fam. nov.</title>
        <authorList>
            <person name="An D.S."/>
            <person name="Siddiqi M.Z."/>
            <person name="Kim K.H."/>
            <person name="Yu H.S."/>
            <person name="Im W.T."/>
        </authorList>
    </citation>
    <scope>NUCLEOTIDE SEQUENCE [LARGE SCALE GENOMIC DNA]</scope>
    <source>
        <strain evidence="2 3">BR7-21</strain>
    </source>
</reference>
<accession>A0A5B8U3D0</accession>
<dbReference type="AlphaFoldDB" id="A0A5B8U3D0"/>
<dbReference type="InterPro" id="IPR010359">
    <property type="entry name" value="IrrE_HExxH"/>
</dbReference>
<dbReference type="RefSeq" id="WP_146918141.1">
    <property type="nucleotide sequence ID" value="NZ_CP042430.1"/>
</dbReference>
<keyword evidence="3" id="KW-1185">Reference proteome</keyword>
<dbReference type="EMBL" id="CP042430">
    <property type="protein sequence ID" value="QEC47554.1"/>
    <property type="molecule type" value="Genomic_DNA"/>
</dbReference>
<organism evidence="2 3">
    <name type="scientific">Baekduia soli</name>
    <dbReference type="NCBI Taxonomy" id="496014"/>
    <lineage>
        <taxon>Bacteria</taxon>
        <taxon>Bacillati</taxon>
        <taxon>Actinomycetota</taxon>
        <taxon>Thermoleophilia</taxon>
        <taxon>Solirubrobacterales</taxon>
        <taxon>Baekduiaceae</taxon>
        <taxon>Baekduia</taxon>
    </lineage>
</organism>
<dbReference type="KEGG" id="bsol:FSW04_08165"/>
<dbReference type="PANTHER" id="PTHR43236">
    <property type="entry name" value="ANTITOXIN HIGA1"/>
    <property type="match status" value="1"/>
</dbReference>
<feature type="domain" description="IrrE N-terminal-like" evidence="1">
    <location>
        <begin position="58"/>
        <end position="162"/>
    </location>
</feature>
<sequence>MSSLDHNRGAKRAREARRALGLDPVGPLPCLLSAVEQAAGLPVVVARLAAGVAGACHRDGDRALLWVNGLEFLPRRRFTLAHELGHAWCRHDGTLAVDTMATLNGGTTSPHEIQANAFAAEFLLPRAAMEELVVDGEPGLDEVVVIAAGFGVSALVVLYRLKQLGLAGARRIEALQAEIAEGLHTDAFARLRLTGPADRLAAIATLPYLSPALAGTHLEAALRGEAAADDALAGAMARLLA</sequence>
<evidence type="ECO:0000259" key="1">
    <source>
        <dbReference type="Pfam" id="PF06114"/>
    </source>
</evidence>
<name>A0A5B8U3D0_9ACTN</name>
<dbReference type="OrthoDB" id="9794834at2"/>
<dbReference type="Gene3D" id="1.10.10.2910">
    <property type="match status" value="1"/>
</dbReference>
<protein>
    <submittedName>
        <fullName evidence="2">ImmA/IrrE family metallo-endopeptidase</fullName>
    </submittedName>
</protein>
<dbReference type="PANTHER" id="PTHR43236:SF2">
    <property type="entry name" value="BLL0069 PROTEIN"/>
    <property type="match status" value="1"/>
</dbReference>